<accession>A0A1E7MV83</accession>
<dbReference type="OrthoDB" id="3628597at2"/>
<gene>
    <name evidence="1" type="ORF">HS99_0016695</name>
</gene>
<protein>
    <submittedName>
        <fullName evidence="1">Uncharacterized protein</fullName>
    </submittedName>
</protein>
<keyword evidence="2" id="KW-1185">Reference proteome</keyword>
<comment type="caution">
    <text evidence="1">The sequence shown here is derived from an EMBL/GenBank/DDBJ whole genome shotgun (WGS) entry which is preliminary data.</text>
</comment>
<dbReference type="EMBL" id="JPRF03000097">
    <property type="protein sequence ID" value="OEV32339.1"/>
    <property type="molecule type" value="Genomic_DNA"/>
</dbReference>
<dbReference type="RefSeq" id="WP_046385985.1">
    <property type="nucleotide sequence ID" value="NZ_JBIWMM010000003.1"/>
</dbReference>
<evidence type="ECO:0000313" key="1">
    <source>
        <dbReference type="EMBL" id="OEV32339.1"/>
    </source>
</evidence>
<organism evidence="1 2">
    <name type="scientific">Kitasatospora aureofaciens</name>
    <name type="common">Streptomyces aureofaciens</name>
    <dbReference type="NCBI Taxonomy" id="1894"/>
    <lineage>
        <taxon>Bacteria</taxon>
        <taxon>Bacillati</taxon>
        <taxon>Actinomycetota</taxon>
        <taxon>Actinomycetes</taxon>
        <taxon>Kitasatosporales</taxon>
        <taxon>Streptomycetaceae</taxon>
        <taxon>Kitasatospora</taxon>
    </lineage>
</organism>
<dbReference type="AlphaFoldDB" id="A0A1E7MV83"/>
<name>A0A1E7MV83_KITAU</name>
<evidence type="ECO:0000313" key="2">
    <source>
        <dbReference type="Proteomes" id="UP000037395"/>
    </source>
</evidence>
<sequence>MEDFGTPADDSAADDREVFDLCDHCGRVVAAADLLSALVPDSSALHPSDPELDGRRVLTACTVEHLAELVEYYRDRPFVLEEQWAGKVCRALAEQEDAVPLSLVARMSGLSVQQAAQGVEWHNARAREWQARYGDDAAAAAADEDEDEP</sequence>
<dbReference type="Proteomes" id="UP000037395">
    <property type="component" value="Unassembled WGS sequence"/>
</dbReference>
<proteinExistence type="predicted"/>
<reference evidence="1" key="1">
    <citation type="submission" date="2016-08" db="EMBL/GenBank/DDBJ databases">
        <title>Sequencing, Assembly and Comparative Genomics of S. aureofaciens ATCC 10762.</title>
        <authorList>
            <person name="Gradnigo J.S."/>
            <person name="Johnson N."/>
            <person name="Somerville G.A."/>
        </authorList>
    </citation>
    <scope>NUCLEOTIDE SEQUENCE [LARGE SCALE GENOMIC DNA]</scope>
    <source>
        <strain evidence="1">ATCC 10762</strain>
    </source>
</reference>